<accession>A0A5D2P8E3</accession>
<keyword evidence="2" id="KW-1185">Reference proteome</keyword>
<evidence type="ECO:0000313" key="1">
    <source>
        <dbReference type="EMBL" id="TYI10970.1"/>
    </source>
</evidence>
<dbReference type="EMBL" id="CM017618">
    <property type="protein sequence ID" value="TYI10970.1"/>
    <property type="molecule type" value="Genomic_DNA"/>
</dbReference>
<proteinExistence type="predicted"/>
<gene>
    <name evidence="1" type="ORF">ES332_A09G178100v1</name>
</gene>
<sequence>MSAVIPGEHICTHFGLFMSAVIHGEQVNGLELPICRTLRPCSIRIHFDIRIFPLQEMEIGLKMILGGG</sequence>
<protein>
    <submittedName>
        <fullName evidence="1">Uncharacterized protein</fullName>
    </submittedName>
</protein>
<evidence type="ECO:0000313" key="2">
    <source>
        <dbReference type="Proteomes" id="UP000322667"/>
    </source>
</evidence>
<dbReference type="AlphaFoldDB" id="A0A5D2P8E3"/>
<organism evidence="1 2">
    <name type="scientific">Gossypium tomentosum</name>
    <name type="common">Hawaiian cotton</name>
    <name type="synonym">Gossypium sandvicense</name>
    <dbReference type="NCBI Taxonomy" id="34277"/>
    <lineage>
        <taxon>Eukaryota</taxon>
        <taxon>Viridiplantae</taxon>
        <taxon>Streptophyta</taxon>
        <taxon>Embryophyta</taxon>
        <taxon>Tracheophyta</taxon>
        <taxon>Spermatophyta</taxon>
        <taxon>Magnoliopsida</taxon>
        <taxon>eudicotyledons</taxon>
        <taxon>Gunneridae</taxon>
        <taxon>Pentapetalae</taxon>
        <taxon>rosids</taxon>
        <taxon>malvids</taxon>
        <taxon>Malvales</taxon>
        <taxon>Malvaceae</taxon>
        <taxon>Malvoideae</taxon>
        <taxon>Gossypium</taxon>
    </lineage>
</organism>
<reference evidence="1 2" key="1">
    <citation type="submission" date="2019-07" db="EMBL/GenBank/DDBJ databases">
        <title>WGS assembly of Gossypium tomentosum.</title>
        <authorList>
            <person name="Chen Z.J."/>
            <person name="Sreedasyam A."/>
            <person name="Ando A."/>
            <person name="Song Q."/>
            <person name="De L."/>
            <person name="Hulse-Kemp A."/>
            <person name="Ding M."/>
            <person name="Ye W."/>
            <person name="Kirkbride R."/>
            <person name="Jenkins J."/>
            <person name="Plott C."/>
            <person name="Lovell J."/>
            <person name="Lin Y.-M."/>
            <person name="Vaughn R."/>
            <person name="Liu B."/>
            <person name="Li W."/>
            <person name="Simpson S."/>
            <person name="Scheffler B."/>
            <person name="Saski C."/>
            <person name="Grover C."/>
            <person name="Hu G."/>
            <person name="Conover J."/>
            <person name="Carlson J."/>
            <person name="Shu S."/>
            <person name="Boston L."/>
            <person name="Williams M."/>
            <person name="Peterson D."/>
            <person name="Mcgee K."/>
            <person name="Jones D."/>
            <person name="Wendel J."/>
            <person name="Stelly D."/>
            <person name="Grimwood J."/>
            <person name="Schmutz J."/>
        </authorList>
    </citation>
    <scope>NUCLEOTIDE SEQUENCE [LARGE SCALE GENOMIC DNA]</scope>
    <source>
        <strain evidence="1">7179.01</strain>
    </source>
</reference>
<name>A0A5D2P8E3_GOSTO</name>
<dbReference type="Proteomes" id="UP000322667">
    <property type="component" value="Chromosome A09"/>
</dbReference>